<evidence type="ECO:0000259" key="2">
    <source>
        <dbReference type="Pfam" id="PF09994"/>
    </source>
</evidence>
<dbReference type="PANTHER" id="PTHR33840">
    <property type="match status" value="1"/>
</dbReference>
<sequence>MASPLDPAHPHRRGTPKRLIVCCDGTWMNSLGKKGYATHEPPSNVTRISRVLCRTCSDGRPQIINYFAGVGTANGLDQFTGGAFGMGLDADIREVYNFLCTNYVDGDDIILIGFSRGAFTARSVADMVASVGLLTPEGLDKFFAIFDDYENMGSSSRDTDDFLIDGLEEYKGQHGQKKIEWEERRKETYKRGLREKKLTRDTFHAGAGEIGEEIKIKALAVWDTVGTLGIPPAPVIGVRGSADQWRFTNTQISAKVENAFQALALDEPRYAFRPALWERIPGSTTNLKQVWFPGNHGNVGGGWWDQQISDITLAWMCDQLSTLGLEFNHPRMTNMFLESLRFSAAHPFPFSPQSKTSSIGSVAKSIIPRSMSKLLRGGRNSSSNGTTNGNGTANGSASLAPGNPKPWGHAAVFRHPFSAPKRDPHECDGKHDHPDGPLPQLWQFARPWGLGLIRSPTSVVTTVAGKTVRRPGLFMRVDEDTNEDTSEPLLGTSERIHACVRIRLACGGLGLDDKDVWTCDSLLKSETAEEGDKRRKGGPLWKLERGSALSSGEEEFVKAWRIRPRELTLGTEEYPERCMYPVGEFDHHWKWVYQRKAVGEGQARVPQEVALPEEPLVGYWERYLLALLVGEADVWRFAQQEIVNGK</sequence>
<evidence type="ECO:0000313" key="4">
    <source>
        <dbReference type="Proteomes" id="UP000280685"/>
    </source>
</evidence>
<dbReference type="SUPFAM" id="SSF53474">
    <property type="entry name" value="alpha/beta-Hydrolases"/>
    <property type="match status" value="1"/>
</dbReference>
<dbReference type="Proteomes" id="UP000280685">
    <property type="component" value="Chromosome 7"/>
</dbReference>
<reference evidence="3" key="1">
    <citation type="submission" date="2018-02" db="EMBL/GenBank/DDBJ databases">
        <authorList>
            <person name="Silar P."/>
        </authorList>
    </citation>
    <scope>NUCLEOTIDE SEQUENCE [LARGE SCALE GENOMIC DNA]</scope>
    <source>
        <strain evidence="3">T</strain>
    </source>
</reference>
<dbReference type="PANTHER" id="PTHR33840:SF1">
    <property type="entry name" value="TLE1 PHOSPHOLIPASE DOMAIN-CONTAINING PROTEIN"/>
    <property type="match status" value="1"/>
</dbReference>
<dbReference type="EMBL" id="LR026970">
    <property type="protein sequence ID" value="VBB87288.1"/>
    <property type="molecule type" value="Genomic_DNA"/>
</dbReference>
<evidence type="ECO:0000256" key="1">
    <source>
        <dbReference type="SAM" id="MobiDB-lite"/>
    </source>
</evidence>
<accession>A0ABY6SMI4</accession>
<evidence type="ECO:0000313" key="3">
    <source>
        <dbReference type="EMBL" id="VBB87288.1"/>
    </source>
</evidence>
<feature type="domain" description="T6SS Phospholipase effector Tle1-like catalytic" evidence="2">
    <location>
        <begin position="17"/>
        <end position="319"/>
    </location>
</feature>
<keyword evidence="4" id="KW-1185">Reference proteome</keyword>
<feature type="compositionally biased region" description="Low complexity" evidence="1">
    <location>
        <begin position="374"/>
        <end position="400"/>
    </location>
</feature>
<proteinExistence type="predicted"/>
<feature type="region of interest" description="Disordered" evidence="1">
    <location>
        <begin position="373"/>
        <end position="411"/>
    </location>
</feature>
<dbReference type="Pfam" id="PF09994">
    <property type="entry name" value="T6SS_Tle1-like_cat"/>
    <property type="match status" value="1"/>
</dbReference>
<dbReference type="InterPro" id="IPR029058">
    <property type="entry name" value="AB_hydrolase_fold"/>
</dbReference>
<dbReference type="InterPro" id="IPR018712">
    <property type="entry name" value="Tle1-like_cat"/>
</dbReference>
<organism evidence="3 4">
    <name type="scientific">Podospora comata</name>
    <dbReference type="NCBI Taxonomy" id="48703"/>
    <lineage>
        <taxon>Eukaryota</taxon>
        <taxon>Fungi</taxon>
        <taxon>Dikarya</taxon>
        <taxon>Ascomycota</taxon>
        <taxon>Pezizomycotina</taxon>
        <taxon>Sordariomycetes</taxon>
        <taxon>Sordariomycetidae</taxon>
        <taxon>Sordariales</taxon>
        <taxon>Podosporaceae</taxon>
        <taxon>Podospora</taxon>
    </lineage>
</organism>
<protein>
    <recommendedName>
        <fullName evidence="2">T6SS Phospholipase effector Tle1-like catalytic domain-containing protein</fullName>
    </recommendedName>
</protein>
<gene>
    <name evidence="3" type="ORF">PODCO_700540</name>
</gene>
<name>A0ABY6SMI4_PODCO</name>